<dbReference type="AntiFam" id="ANF00150">
    <property type="entry name" value="Shadow ORF (opposite gltB)"/>
</dbReference>
<accession>A0A3M7SIJ9</accession>
<evidence type="ECO:0000313" key="1">
    <source>
        <dbReference type="EMBL" id="RNA35420.1"/>
    </source>
</evidence>
<evidence type="ECO:0000313" key="2">
    <source>
        <dbReference type="Proteomes" id="UP000276133"/>
    </source>
</evidence>
<dbReference type="Proteomes" id="UP000276133">
    <property type="component" value="Unassembled WGS sequence"/>
</dbReference>
<dbReference type="AntiFam" id="ANF00199">
    <property type="entry name" value="Shadow ORF (opposite gltB)"/>
</dbReference>
<protein>
    <submittedName>
        <fullName evidence="1">Biopolymer transport exbB</fullName>
    </submittedName>
</protein>
<gene>
    <name evidence="1" type="ORF">BpHYR1_037198</name>
</gene>
<organism evidence="1 2">
    <name type="scientific">Brachionus plicatilis</name>
    <name type="common">Marine rotifer</name>
    <name type="synonym">Brachionus muelleri</name>
    <dbReference type="NCBI Taxonomy" id="10195"/>
    <lineage>
        <taxon>Eukaryota</taxon>
        <taxon>Metazoa</taxon>
        <taxon>Spiralia</taxon>
        <taxon>Gnathifera</taxon>
        <taxon>Rotifera</taxon>
        <taxon>Eurotatoria</taxon>
        <taxon>Monogononta</taxon>
        <taxon>Pseudotrocha</taxon>
        <taxon>Ploima</taxon>
        <taxon>Brachionidae</taxon>
        <taxon>Brachionus</taxon>
    </lineage>
</organism>
<reference evidence="1 2" key="1">
    <citation type="journal article" date="2018" name="Sci. Rep.">
        <title>Genomic signatures of local adaptation to the degree of environmental predictability in rotifers.</title>
        <authorList>
            <person name="Franch-Gras L."/>
            <person name="Hahn C."/>
            <person name="Garcia-Roger E.M."/>
            <person name="Carmona M.J."/>
            <person name="Serra M."/>
            <person name="Gomez A."/>
        </authorList>
    </citation>
    <scope>NUCLEOTIDE SEQUENCE [LARGE SCALE GENOMIC DNA]</scope>
    <source>
        <strain evidence="1">HYR1</strain>
    </source>
</reference>
<comment type="caution">
    <text evidence="1">The sequence shown here is derived from an EMBL/GenBank/DDBJ whole genome shotgun (WGS) entry which is preliminary data.</text>
</comment>
<dbReference type="AlphaFoldDB" id="A0A3M7SIJ9"/>
<name>A0A3M7SIJ9_BRAPC</name>
<sequence length="593" mass="66160">MVSNTRKGQMASAPKPSMMYCAHCQQRTYWQVVSARHSVTQYQVSVAFVGRVHCFFAYCVQGFGYKVLIGYVVFDVEDYVYGKSFEVSVLYVLENEKVFERKNGLLDEQAFALFGRRLQDVRLRSDGTRQRHDDFLAYRINRRIGHLGKQLLKQQQAQHFNIVAEQRKPAVLLDQHILFLARQIGPGHHASAHNLLKVGILRAINFVQVLDCGQFADPILDRPQHCHLILDLNVAGYLLFEHIGQQHASRLQPTLLHHLTVVHINDAYLARHHQVLGLENVVARRSEAVAVENGANVAAVGEGQQCWTVPRLHGARVPLVVGFFQVAHELVALPRFGHHGQHGLGQRPLATLNQKLYNIVQTARVGQILLHHREQVVQLVAKLLACHDAFAGVHVVHIASESVYLAIVGHVPVRMGAFPARKCVCRKSGMHQCQIDLVAWRFEVQKLLGRHQALVDQSAGRKAAYVAIDAILIVDVGGALAHYEYALVKVEAVARMATRVLVNDKRLFDERLLSAIFSNSIWAWRGFSRGIKITATAYSPLAGSWTPDSSSSLRNRLSGMVVMTPAPSPVLSSQPQAPRCAIRVSIFLASSMT</sequence>
<proteinExistence type="predicted"/>
<keyword evidence="2" id="KW-1185">Reference proteome</keyword>
<dbReference type="EMBL" id="REGN01001326">
    <property type="protein sequence ID" value="RNA35420.1"/>
    <property type="molecule type" value="Genomic_DNA"/>
</dbReference>